<accession>A0A918N2R0</accession>
<evidence type="ECO:0000313" key="2">
    <source>
        <dbReference type="Proteomes" id="UP000601108"/>
    </source>
</evidence>
<dbReference type="AlphaFoldDB" id="A0A918N2R0"/>
<dbReference type="RefSeq" id="WP_027411534.1">
    <property type="nucleotide sequence ID" value="NZ_BMWS01000007.1"/>
</dbReference>
<name>A0A918N2R0_9FLAO</name>
<dbReference type="EMBL" id="BMWS01000007">
    <property type="protein sequence ID" value="GGX14268.1"/>
    <property type="molecule type" value="Genomic_DNA"/>
</dbReference>
<sequence>MENAITQNILIRVSLSDDGTTPRTGDLSNSPDVIPFGTEKAEDPVSFFIGNYDENVNTDLEATKQNYIYMRGKDLVTGIQKGDMYMYYAKDTDLNTPRKWADNMLKTSANSYFNAVLGQSEGSILVGQNPYLWTPPSRDSGTAYNLIGVVVPSGKTPDFTGVTDFEKYVANNINVGWTKVTINNPTPPPIPELRWKTTFAYNQGDTAREMSFELNCKNIPIGTYISFSSDNPTGPNPVITLDKTKVSDPNGSFGIKSSVPAEYSGNITFSFFSNDAPPADSSITFLAYYLDRTETGPQKPKIVASVTTTN</sequence>
<dbReference type="Proteomes" id="UP000601108">
    <property type="component" value="Unassembled WGS sequence"/>
</dbReference>
<organism evidence="1 2">
    <name type="scientific">Aquimarina muelleri</name>
    <dbReference type="NCBI Taxonomy" id="279356"/>
    <lineage>
        <taxon>Bacteria</taxon>
        <taxon>Pseudomonadati</taxon>
        <taxon>Bacteroidota</taxon>
        <taxon>Flavobacteriia</taxon>
        <taxon>Flavobacteriales</taxon>
        <taxon>Flavobacteriaceae</taxon>
        <taxon>Aquimarina</taxon>
    </lineage>
</organism>
<proteinExistence type="predicted"/>
<comment type="caution">
    <text evidence="1">The sequence shown here is derived from an EMBL/GenBank/DDBJ whole genome shotgun (WGS) entry which is preliminary data.</text>
</comment>
<protein>
    <submittedName>
        <fullName evidence="1">Uncharacterized protein</fullName>
    </submittedName>
</protein>
<keyword evidence="2" id="KW-1185">Reference proteome</keyword>
<evidence type="ECO:0000313" key="1">
    <source>
        <dbReference type="EMBL" id="GGX14268.1"/>
    </source>
</evidence>
<gene>
    <name evidence="1" type="ORF">GCM10007384_14860</name>
</gene>
<reference evidence="1 2" key="1">
    <citation type="journal article" date="2014" name="Int. J. Syst. Evol. Microbiol.">
        <title>Complete genome sequence of Corynebacterium casei LMG S-19264T (=DSM 44701T), isolated from a smear-ripened cheese.</title>
        <authorList>
            <consortium name="US DOE Joint Genome Institute (JGI-PGF)"/>
            <person name="Walter F."/>
            <person name="Albersmeier A."/>
            <person name="Kalinowski J."/>
            <person name="Ruckert C."/>
        </authorList>
    </citation>
    <scope>NUCLEOTIDE SEQUENCE [LARGE SCALE GENOMIC DNA]</scope>
    <source>
        <strain evidence="1 2">KCTC 12285</strain>
    </source>
</reference>